<evidence type="ECO:0000256" key="9">
    <source>
        <dbReference type="PROSITE-ProRule" id="PRU00267"/>
    </source>
</evidence>
<dbReference type="InterPro" id="IPR024954">
    <property type="entry name" value="SSRP1_DD"/>
</dbReference>
<dbReference type="Pfam" id="PF21103">
    <property type="entry name" value="PH1_SSRP1-like"/>
    <property type="match status" value="1"/>
</dbReference>
<dbReference type="PANTHER" id="PTHR45849">
    <property type="entry name" value="FACT COMPLEX SUBUNIT SSRP1"/>
    <property type="match status" value="1"/>
</dbReference>
<keyword evidence="2 10" id="KW-0158">Chromosome</keyword>
<name>A0A7S2INM9_9EUKA</name>
<dbReference type="GO" id="GO:0031491">
    <property type="term" value="F:nucleosome binding"/>
    <property type="evidence" value="ECO:0007669"/>
    <property type="project" value="TreeGrafter"/>
</dbReference>
<dbReference type="CDD" id="cd13230">
    <property type="entry name" value="PH1_SSRP1-like"/>
    <property type="match status" value="1"/>
</dbReference>
<reference evidence="13" key="1">
    <citation type="submission" date="2021-01" db="EMBL/GenBank/DDBJ databases">
        <authorList>
            <person name="Corre E."/>
            <person name="Pelletier E."/>
            <person name="Niang G."/>
            <person name="Scheremetjew M."/>
            <person name="Finn R."/>
            <person name="Kale V."/>
            <person name="Holt S."/>
            <person name="Cochrane G."/>
            <person name="Meng A."/>
            <person name="Brown T."/>
            <person name="Cohen L."/>
        </authorList>
    </citation>
    <scope>NUCLEOTIDE SEQUENCE</scope>
    <source>
        <strain evidence="13">UTEX LB 985</strain>
    </source>
</reference>
<feature type="domain" description="HMG box" evidence="12">
    <location>
        <begin position="602"/>
        <end position="670"/>
    </location>
</feature>
<dbReference type="EMBL" id="HBGU01065611">
    <property type="protein sequence ID" value="CAD9524778.1"/>
    <property type="molecule type" value="Transcribed_RNA"/>
</dbReference>
<feature type="compositionally biased region" description="Acidic residues" evidence="11">
    <location>
        <begin position="545"/>
        <end position="558"/>
    </location>
</feature>
<accession>A0A7S2INM9</accession>
<dbReference type="InterPro" id="IPR013719">
    <property type="entry name" value="RTT106/SPT16-like_middle_dom"/>
</dbReference>
<evidence type="ECO:0000256" key="6">
    <source>
        <dbReference type="ARBA" id="ARBA00023163"/>
    </source>
</evidence>
<dbReference type="Gene3D" id="2.30.29.150">
    <property type="match status" value="1"/>
</dbReference>
<evidence type="ECO:0000256" key="4">
    <source>
        <dbReference type="ARBA" id="ARBA00022763"/>
    </source>
</evidence>
<dbReference type="InterPro" id="IPR050454">
    <property type="entry name" value="RTT106/SSRP1_HistChap/FACT"/>
</dbReference>
<comment type="function">
    <text evidence="10">Component of the FACT complex, a general chromatin factor that acts to reorganize nucleosomes. The FACT complex is involved in multiple processes that require DNA as a template such as mRNA elongation, DNA replication and DNA repair. During transcription elongation the FACT complex acts as a histone chaperone that both destabilizes and restores nucleosomal structure. It facilitates the passage of RNA polymerase II and transcription by promoting the dissociation of one histone H2A-H2B dimer from the nucleosome, then subsequently promotes the reestablishment of the nucleosome following the passage of RNA polymerase II.</text>
</comment>
<protein>
    <recommendedName>
        <fullName evidence="10">FACT complex subunit SSRP1</fullName>
    </recommendedName>
</protein>
<organism evidence="13">
    <name type="scientific">Haptolina brevifila</name>
    <dbReference type="NCBI Taxonomy" id="156173"/>
    <lineage>
        <taxon>Eukaryota</taxon>
        <taxon>Haptista</taxon>
        <taxon>Haptophyta</taxon>
        <taxon>Prymnesiophyceae</taxon>
        <taxon>Prymnesiales</taxon>
        <taxon>Prymnesiaceae</taxon>
        <taxon>Haptolina</taxon>
    </lineage>
</organism>
<evidence type="ECO:0000256" key="11">
    <source>
        <dbReference type="SAM" id="MobiDB-lite"/>
    </source>
</evidence>
<dbReference type="GO" id="GO:0006260">
    <property type="term" value="P:DNA replication"/>
    <property type="evidence" value="ECO:0007669"/>
    <property type="project" value="UniProtKB-KW"/>
</dbReference>
<comment type="subcellular location">
    <subcellularLocation>
        <location evidence="10">Nucleus</location>
    </subcellularLocation>
    <subcellularLocation>
        <location evidence="10">Chromosome</location>
    </subcellularLocation>
</comment>
<proteinExistence type="inferred from homology"/>
<dbReference type="InterPro" id="IPR011993">
    <property type="entry name" value="PH-like_dom_sf"/>
</dbReference>
<dbReference type="PANTHER" id="PTHR45849:SF1">
    <property type="entry name" value="FACT COMPLEX SUBUNIT SSRP1"/>
    <property type="match status" value="1"/>
</dbReference>
<evidence type="ECO:0000256" key="5">
    <source>
        <dbReference type="ARBA" id="ARBA00023015"/>
    </source>
</evidence>
<dbReference type="InterPro" id="IPR048993">
    <property type="entry name" value="SSRP1-like_PH1"/>
</dbReference>
<dbReference type="InterPro" id="IPR038167">
    <property type="entry name" value="SSRP1_sf"/>
</dbReference>
<keyword evidence="9" id="KW-0238">DNA-binding</keyword>
<evidence type="ECO:0000256" key="2">
    <source>
        <dbReference type="ARBA" id="ARBA00022454"/>
    </source>
</evidence>
<gene>
    <name evidence="13" type="ORF">CBRE1094_LOCUS35760</name>
</gene>
<dbReference type="InterPro" id="IPR036910">
    <property type="entry name" value="HMG_box_dom_sf"/>
</dbReference>
<dbReference type="Pfam" id="PF08512">
    <property type="entry name" value="Rttp106-like_middle"/>
    <property type="match status" value="1"/>
</dbReference>
<feature type="compositionally biased region" description="Basic and acidic residues" evidence="11">
    <location>
        <begin position="571"/>
        <end position="590"/>
    </location>
</feature>
<feature type="region of interest" description="Disordered" evidence="11">
    <location>
        <begin position="457"/>
        <end position="476"/>
    </location>
</feature>
<dbReference type="PROSITE" id="PS50118">
    <property type="entry name" value="HMG_BOX_2"/>
    <property type="match status" value="1"/>
</dbReference>
<dbReference type="InterPro" id="IPR000969">
    <property type="entry name" value="SSRP1/POB3"/>
</dbReference>
<dbReference type="InterPro" id="IPR035417">
    <property type="entry name" value="SSRP1/POB3_N"/>
</dbReference>
<dbReference type="Pfam" id="PF00505">
    <property type="entry name" value="HMG_box"/>
    <property type="match status" value="1"/>
</dbReference>
<dbReference type="SUPFAM" id="SSF47095">
    <property type="entry name" value="HMG-box"/>
    <property type="match status" value="1"/>
</dbReference>
<dbReference type="GO" id="GO:0003677">
    <property type="term" value="F:DNA binding"/>
    <property type="evidence" value="ECO:0007669"/>
    <property type="project" value="UniProtKB-UniRule"/>
</dbReference>
<evidence type="ECO:0000256" key="10">
    <source>
        <dbReference type="RuleBase" id="RU364013"/>
    </source>
</evidence>
<sequence length="697" mass="76832">MAAASSAPPPDSHQFGNIVLGGKDAHREENVGTLKVHSEGFGWKSRKAGNVVVISKADLRTAEWIKIPHACQLKVRAKGGFVYRFNGFRSQDKETVKEYVSTTFGLEVEDTSLSYKGWNWGQALVESNNVSFNVEGKQTLEMPLTDIAQATAQKNEAVVEMVADDTALPEDELLVEVRFHIPAAIGEEADVDGTPAERFVDLIKQSGDLEVAGASLVTLEEMPLQVPRGRYNIEMCDKFMKLHGKSNDYKVLYTNVAGLYLLPKHDAYHMLLCISLEHPLRQGATSYPHIVLQLPRDQVTEVEIALSEAEVASRFGDKLDKFESGDVPSVASKVIAAFTKKKVVGIKAGGFNGQSSDDRSKSIRCSLKAAEGHLFPLDKAFFFISNKPVLLEFDRVSSIEFNRVEATQQAARTFDITVHVKDSSGDLQFVNLPRSDYKEIFRFLQAKKIRIKNINAASSYGDGDRGGGDDDDDDPYMATVRREREEAAKAELGDEDDDDDDDSEDEDFQAGGESDVDEEFDEGSESDEDRMQPVDKKKGKKRDADDEDDDNDEDSGSDSEEKPLKKPPKVAKVEKAGSSKKGKAEREGGKKKPKVKKDKNAPKRGQAPFMLWMNGAGRALAKEAGETGIGAVGKWCGAKWKEMGPEEKAEWEEKAVADKARFEEEMTAYKAKARAEAVAAAADDSDEEEADDDDDDE</sequence>
<evidence type="ECO:0000256" key="1">
    <source>
        <dbReference type="ARBA" id="ARBA00010060"/>
    </source>
</evidence>
<feature type="region of interest" description="Disordered" evidence="11">
    <location>
        <begin position="676"/>
        <end position="697"/>
    </location>
</feature>
<dbReference type="Gene3D" id="1.10.30.10">
    <property type="entry name" value="High mobility group box domain"/>
    <property type="match status" value="1"/>
</dbReference>
<dbReference type="GO" id="GO:0006281">
    <property type="term" value="P:DNA repair"/>
    <property type="evidence" value="ECO:0007669"/>
    <property type="project" value="UniProtKB-KW"/>
</dbReference>
<keyword evidence="4 10" id="KW-0227">DNA damage</keyword>
<evidence type="ECO:0000256" key="3">
    <source>
        <dbReference type="ARBA" id="ARBA00022705"/>
    </source>
</evidence>
<keyword evidence="6 10" id="KW-0804">Transcription</keyword>
<dbReference type="Gene3D" id="2.30.29.30">
    <property type="entry name" value="Pleckstrin-homology domain (PH domain)/Phosphotyrosine-binding domain (PTB)"/>
    <property type="match status" value="2"/>
</dbReference>
<evidence type="ECO:0000259" key="12">
    <source>
        <dbReference type="PROSITE" id="PS50118"/>
    </source>
</evidence>
<feature type="compositionally biased region" description="Acidic residues" evidence="11">
    <location>
        <begin position="683"/>
        <end position="697"/>
    </location>
</feature>
<dbReference type="SMART" id="SM01287">
    <property type="entry name" value="Rtt106"/>
    <property type="match status" value="1"/>
</dbReference>
<keyword evidence="8 9" id="KW-0539">Nucleus</keyword>
<feature type="compositionally biased region" description="Acidic residues" evidence="11">
    <location>
        <begin position="493"/>
        <end position="528"/>
    </location>
</feature>
<dbReference type="Gene3D" id="2.30.29.220">
    <property type="entry name" value="Structure-specific recognition protein (SSRP1)"/>
    <property type="match status" value="1"/>
</dbReference>
<evidence type="ECO:0000313" key="13">
    <source>
        <dbReference type="EMBL" id="CAD9524778.1"/>
    </source>
</evidence>
<keyword evidence="3 10" id="KW-0235">DNA replication</keyword>
<keyword evidence="7 10" id="KW-0234">DNA repair</keyword>
<dbReference type="InterPro" id="IPR009071">
    <property type="entry name" value="HMG_box_dom"/>
</dbReference>
<comment type="similarity">
    <text evidence="1 10">Belongs to the SSRP1 family.</text>
</comment>
<evidence type="ECO:0000256" key="7">
    <source>
        <dbReference type="ARBA" id="ARBA00023204"/>
    </source>
</evidence>
<dbReference type="GO" id="GO:0042393">
    <property type="term" value="F:histone binding"/>
    <property type="evidence" value="ECO:0007669"/>
    <property type="project" value="TreeGrafter"/>
</dbReference>
<dbReference type="Pfam" id="PF03531">
    <property type="entry name" value="SSrecog"/>
    <property type="match status" value="1"/>
</dbReference>
<dbReference type="Pfam" id="PF17292">
    <property type="entry name" value="POB3_N"/>
    <property type="match status" value="1"/>
</dbReference>
<keyword evidence="5 10" id="KW-0805">Transcription regulation</keyword>
<dbReference type="GO" id="GO:0035101">
    <property type="term" value="C:FACT complex"/>
    <property type="evidence" value="ECO:0007669"/>
    <property type="project" value="TreeGrafter"/>
</dbReference>
<feature type="DNA-binding region" description="HMG box" evidence="9">
    <location>
        <begin position="602"/>
        <end position="670"/>
    </location>
</feature>
<dbReference type="AlphaFoldDB" id="A0A7S2INM9"/>
<dbReference type="CDD" id="cd13231">
    <property type="entry name" value="PH2_SSRP1-like"/>
    <property type="match status" value="1"/>
</dbReference>
<evidence type="ECO:0000256" key="8">
    <source>
        <dbReference type="ARBA" id="ARBA00023242"/>
    </source>
</evidence>
<dbReference type="SUPFAM" id="SSF50729">
    <property type="entry name" value="PH domain-like"/>
    <property type="match status" value="1"/>
</dbReference>
<dbReference type="PRINTS" id="PR00887">
    <property type="entry name" value="SSRCOGNITION"/>
</dbReference>
<feature type="region of interest" description="Disordered" evidence="11">
    <location>
        <begin position="485"/>
        <end position="608"/>
    </location>
</feature>
<dbReference type="SMART" id="SM00398">
    <property type="entry name" value="HMG"/>
    <property type="match status" value="1"/>
</dbReference>
<dbReference type="FunFam" id="2.30.29.150:FF:000001">
    <property type="entry name" value="Fact complex subunit ssrp1"/>
    <property type="match status" value="1"/>
</dbReference>